<dbReference type="InterPro" id="IPR000620">
    <property type="entry name" value="EamA_dom"/>
</dbReference>
<evidence type="ECO:0000256" key="3">
    <source>
        <dbReference type="ARBA" id="ARBA00022989"/>
    </source>
</evidence>
<dbReference type="InterPro" id="IPR037185">
    <property type="entry name" value="EmrE-like"/>
</dbReference>
<name>A0A644V657_9ZZZZ</name>
<feature type="transmembrane region" description="Helical" evidence="5">
    <location>
        <begin position="185"/>
        <end position="205"/>
    </location>
</feature>
<evidence type="ECO:0000256" key="2">
    <source>
        <dbReference type="ARBA" id="ARBA00022692"/>
    </source>
</evidence>
<feature type="transmembrane region" description="Helical" evidence="5">
    <location>
        <begin position="272"/>
        <end position="290"/>
    </location>
</feature>
<comment type="subcellular location">
    <subcellularLocation>
        <location evidence="1">Membrane</location>
        <topology evidence="1">Multi-pass membrane protein</topology>
    </subcellularLocation>
</comment>
<dbReference type="PANTHER" id="PTHR32322">
    <property type="entry name" value="INNER MEMBRANE TRANSPORTER"/>
    <property type="match status" value="1"/>
</dbReference>
<feature type="transmembrane region" description="Helical" evidence="5">
    <location>
        <begin position="70"/>
        <end position="92"/>
    </location>
</feature>
<feature type="transmembrane region" description="Helical" evidence="5">
    <location>
        <begin position="217"/>
        <end position="236"/>
    </location>
</feature>
<feature type="domain" description="EamA" evidence="6">
    <location>
        <begin position="154"/>
        <end position="290"/>
    </location>
</feature>
<organism evidence="7">
    <name type="scientific">bioreactor metagenome</name>
    <dbReference type="NCBI Taxonomy" id="1076179"/>
    <lineage>
        <taxon>unclassified sequences</taxon>
        <taxon>metagenomes</taxon>
        <taxon>ecological metagenomes</taxon>
    </lineage>
</organism>
<gene>
    <name evidence="7" type="ORF">SDC9_32272</name>
</gene>
<reference evidence="7" key="1">
    <citation type="submission" date="2019-08" db="EMBL/GenBank/DDBJ databases">
        <authorList>
            <person name="Kucharzyk K."/>
            <person name="Murdoch R.W."/>
            <person name="Higgins S."/>
            <person name="Loffler F."/>
        </authorList>
    </citation>
    <scope>NUCLEOTIDE SEQUENCE</scope>
</reference>
<evidence type="ECO:0000256" key="5">
    <source>
        <dbReference type="SAM" id="Phobius"/>
    </source>
</evidence>
<keyword evidence="4 5" id="KW-0472">Membrane</keyword>
<proteinExistence type="predicted"/>
<sequence>MEQKKLTGHLALLLANIFFGVNNPVARMLMPEVLHPTVLTFFRFSGAMVLFWLASLFFKREHVPAKDVLLLFFASVFGLTLNQLPFFVGLSMTSSIDASIVVTMLPIVTMILSAIILKEPITQLKAIGVVVGASGALIIVFSSQTVVTGNGNMLGNIIVFLAVVSFALYLTLFKNLIIKYHPVTVMKWMFLFATITGLPFSYSLLEEVNFAALTNSTWLAIAYVIVLATFLSYILVPIGQKAVRPTTLSMYNYVQPIMASLVAVLVGIDQFGYQQALAAVLVFSGVYIVTQSKSRAQLEAEKNK</sequence>
<feature type="transmembrane region" description="Helical" evidence="5">
    <location>
        <begin position="248"/>
        <end position="266"/>
    </location>
</feature>
<feature type="transmembrane region" description="Helical" evidence="5">
    <location>
        <begin position="153"/>
        <end position="173"/>
    </location>
</feature>
<feature type="domain" description="EamA" evidence="6">
    <location>
        <begin position="7"/>
        <end position="140"/>
    </location>
</feature>
<feature type="transmembrane region" description="Helical" evidence="5">
    <location>
        <begin position="124"/>
        <end position="147"/>
    </location>
</feature>
<feature type="transmembrane region" description="Helical" evidence="5">
    <location>
        <begin position="98"/>
        <end position="117"/>
    </location>
</feature>
<dbReference type="PANTHER" id="PTHR32322:SF2">
    <property type="entry name" value="EAMA DOMAIN-CONTAINING PROTEIN"/>
    <property type="match status" value="1"/>
</dbReference>
<dbReference type="SUPFAM" id="SSF103481">
    <property type="entry name" value="Multidrug resistance efflux transporter EmrE"/>
    <property type="match status" value="2"/>
</dbReference>
<protein>
    <recommendedName>
        <fullName evidence="6">EamA domain-containing protein</fullName>
    </recommendedName>
</protein>
<evidence type="ECO:0000313" key="7">
    <source>
        <dbReference type="EMBL" id="MPL86292.1"/>
    </source>
</evidence>
<dbReference type="AlphaFoldDB" id="A0A644V657"/>
<dbReference type="InterPro" id="IPR050638">
    <property type="entry name" value="AA-Vitamin_Transporters"/>
</dbReference>
<evidence type="ECO:0000259" key="6">
    <source>
        <dbReference type="Pfam" id="PF00892"/>
    </source>
</evidence>
<dbReference type="GO" id="GO:0016020">
    <property type="term" value="C:membrane"/>
    <property type="evidence" value="ECO:0007669"/>
    <property type="project" value="UniProtKB-SubCell"/>
</dbReference>
<evidence type="ECO:0000256" key="1">
    <source>
        <dbReference type="ARBA" id="ARBA00004141"/>
    </source>
</evidence>
<evidence type="ECO:0000256" key="4">
    <source>
        <dbReference type="ARBA" id="ARBA00023136"/>
    </source>
</evidence>
<dbReference type="Pfam" id="PF00892">
    <property type="entry name" value="EamA"/>
    <property type="match status" value="2"/>
</dbReference>
<feature type="transmembrane region" description="Helical" evidence="5">
    <location>
        <begin position="36"/>
        <end position="58"/>
    </location>
</feature>
<accession>A0A644V657</accession>
<dbReference type="EMBL" id="VSSQ01000219">
    <property type="protein sequence ID" value="MPL86292.1"/>
    <property type="molecule type" value="Genomic_DNA"/>
</dbReference>
<keyword evidence="3 5" id="KW-1133">Transmembrane helix</keyword>
<keyword evidence="2 5" id="KW-0812">Transmembrane</keyword>
<comment type="caution">
    <text evidence="7">The sequence shown here is derived from an EMBL/GenBank/DDBJ whole genome shotgun (WGS) entry which is preliminary data.</text>
</comment>